<dbReference type="CDD" id="cd01400">
    <property type="entry name" value="6PGL"/>
    <property type="match status" value="1"/>
</dbReference>
<proteinExistence type="inferred from homology"/>
<dbReference type="InterPro" id="IPR005900">
    <property type="entry name" value="6-phosphogluconolactonase_DevB"/>
</dbReference>
<comment type="similarity">
    <text evidence="4 7">Belongs to the glucosamine/galactosamine-6-phosphate isomerase family. 6-phosphogluconolactonase subfamily.</text>
</comment>
<dbReference type="RefSeq" id="WP_129006069.1">
    <property type="nucleotide sequence ID" value="NZ_SDHZ01000005.1"/>
</dbReference>
<evidence type="ECO:0000256" key="3">
    <source>
        <dbReference type="ARBA" id="ARBA00004961"/>
    </source>
</evidence>
<dbReference type="InterPro" id="IPR039104">
    <property type="entry name" value="6PGL"/>
</dbReference>
<comment type="caution">
    <text evidence="9">The sequence shown here is derived from an EMBL/GenBank/DDBJ whole genome shotgun (WGS) entry which is preliminary data.</text>
</comment>
<reference evidence="9 10" key="1">
    <citation type="submission" date="2019-01" db="EMBL/GenBank/DDBJ databases">
        <title>Filimonas sp. strain TTM-71.</title>
        <authorList>
            <person name="Chen W.-M."/>
        </authorList>
    </citation>
    <scope>NUCLEOTIDE SEQUENCE [LARGE SCALE GENOMIC DNA]</scope>
    <source>
        <strain evidence="9 10">TTM-71</strain>
    </source>
</reference>
<evidence type="ECO:0000256" key="4">
    <source>
        <dbReference type="ARBA" id="ARBA00010662"/>
    </source>
</evidence>
<evidence type="ECO:0000256" key="7">
    <source>
        <dbReference type="RuleBase" id="RU365095"/>
    </source>
</evidence>
<dbReference type="UniPathway" id="UPA00115">
    <property type="reaction ID" value="UER00409"/>
</dbReference>
<dbReference type="PANTHER" id="PTHR11054:SF0">
    <property type="entry name" value="6-PHOSPHOGLUCONOLACTONASE"/>
    <property type="match status" value="1"/>
</dbReference>
<keyword evidence="7 9" id="KW-0378">Hydrolase</keyword>
<evidence type="ECO:0000256" key="5">
    <source>
        <dbReference type="ARBA" id="ARBA00013198"/>
    </source>
</evidence>
<dbReference type="Gene3D" id="3.40.50.1360">
    <property type="match status" value="1"/>
</dbReference>
<evidence type="ECO:0000256" key="6">
    <source>
        <dbReference type="ARBA" id="ARBA00020337"/>
    </source>
</evidence>
<evidence type="ECO:0000256" key="1">
    <source>
        <dbReference type="ARBA" id="ARBA00000832"/>
    </source>
</evidence>
<dbReference type="EMBL" id="SDHZ01000005">
    <property type="protein sequence ID" value="RXK80908.1"/>
    <property type="molecule type" value="Genomic_DNA"/>
</dbReference>
<organism evidence="9 10">
    <name type="scientific">Filimonas effusa</name>
    <dbReference type="NCBI Taxonomy" id="2508721"/>
    <lineage>
        <taxon>Bacteria</taxon>
        <taxon>Pseudomonadati</taxon>
        <taxon>Bacteroidota</taxon>
        <taxon>Chitinophagia</taxon>
        <taxon>Chitinophagales</taxon>
        <taxon>Chitinophagaceae</taxon>
        <taxon>Filimonas</taxon>
    </lineage>
</organism>
<dbReference type="GO" id="GO:0017057">
    <property type="term" value="F:6-phosphogluconolactonase activity"/>
    <property type="evidence" value="ECO:0007669"/>
    <property type="project" value="UniProtKB-UniRule"/>
</dbReference>
<dbReference type="PANTHER" id="PTHR11054">
    <property type="entry name" value="6-PHOSPHOGLUCONOLACTONASE"/>
    <property type="match status" value="1"/>
</dbReference>
<comment type="pathway">
    <text evidence="3 7">Carbohydrate degradation; pentose phosphate pathway; D-ribulose 5-phosphate from D-glucose 6-phosphate (oxidative stage): step 2/3.</text>
</comment>
<keyword evidence="10" id="KW-1185">Reference proteome</keyword>
<dbReference type="InterPro" id="IPR006148">
    <property type="entry name" value="Glc/Gal-6P_isomerase"/>
</dbReference>
<gene>
    <name evidence="7 9" type="primary">pgl</name>
    <name evidence="9" type="ORF">ESB13_22395</name>
</gene>
<dbReference type="GO" id="GO:0006098">
    <property type="term" value="P:pentose-phosphate shunt"/>
    <property type="evidence" value="ECO:0007669"/>
    <property type="project" value="UniProtKB-UniPathway"/>
</dbReference>
<dbReference type="OrthoDB" id="9810967at2"/>
<evidence type="ECO:0000313" key="10">
    <source>
        <dbReference type="Proteomes" id="UP000290545"/>
    </source>
</evidence>
<dbReference type="Pfam" id="PF01182">
    <property type="entry name" value="Glucosamine_iso"/>
    <property type="match status" value="1"/>
</dbReference>
<comment type="function">
    <text evidence="2 7">Hydrolysis of 6-phosphogluconolactone to 6-phosphogluconate.</text>
</comment>
<dbReference type="NCBIfam" id="TIGR01198">
    <property type="entry name" value="pgl"/>
    <property type="match status" value="1"/>
</dbReference>
<evidence type="ECO:0000256" key="2">
    <source>
        <dbReference type="ARBA" id="ARBA00002681"/>
    </source>
</evidence>
<dbReference type="AlphaFoldDB" id="A0A4Q1CZR8"/>
<dbReference type="InterPro" id="IPR037171">
    <property type="entry name" value="NagB/RpiA_transferase-like"/>
</dbReference>
<comment type="catalytic activity">
    <reaction evidence="1 7">
        <text>6-phospho-D-glucono-1,5-lactone + H2O = 6-phospho-D-gluconate + H(+)</text>
        <dbReference type="Rhea" id="RHEA:12556"/>
        <dbReference type="ChEBI" id="CHEBI:15377"/>
        <dbReference type="ChEBI" id="CHEBI:15378"/>
        <dbReference type="ChEBI" id="CHEBI:57955"/>
        <dbReference type="ChEBI" id="CHEBI:58759"/>
        <dbReference type="EC" id="3.1.1.31"/>
    </reaction>
</comment>
<evidence type="ECO:0000259" key="8">
    <source>
        <dbReference type="Pfam" id="PF01182"/>
    </source>
</evidence>
<protein>
    <recommendedName>
        <fullName evidence="6 7">6-phosphogluconolactonase</fullName>
        <shortName evidence="7">6PGL</shortName>
        <ecNumber evidence="5 7">3.1.1.31</ecNumber>
    </recommendedName>
</protein>
<evidence type="ECO:0000313" key="9">
    <source>
        <dbReference type="EMBL" id="RXK80908.1"/>
    </source>
</evidence>
<name>A0A4Q1CZR8_9BACT</name>
<accession>A0A4Q1CZR8</accession>
<dbReference type="GO" id="GO:0005975">
    <property type="term" value="P:carbohydrate metabolic process"/>
    <property type="evidence" value="ECO:0007669"/>
    <property type="project" value="UniProtKB-UniRule"/>
</dbReference>
<dbReference type="EC" id="3.1.1.31" evidence="5 7"/>
<sequence length="249" mass="28213">MNIHLLENADNLSKEYADWLVDYVGKTLEKQDRFTIALSGGSTPRKLHELLATDAYKDKIDWSKLHVFWGDERFVPFEDERNNAKMAYDTLLNHVPVPASQIHVMPTNLSPEDASAEYEKLLNAYFVPADDPGGTDFHFSFDLVILGMGDDGHTLSLFPGLPVVHESSKWVTSFWLEAQDMYRITLTYPIVNKARSVTFLATGEKKAVVLKEVLEGIKNVDLYPSQIIQPEQGELHWFVDRAAASKLSR</sequence>
<dbReference type="Proteomes" id="UP000290545">
    <property type="component" value="Unassembled WGS sequence"/>
</dbReference>
<feature type="domain" description="Glucosamine/galactosamine-6-phosphate isomerase" evidence="8">
    <location>
        <begin position="8"/>
        <end position="237"/>
    </location>
</feature>
<dbReference type="SUPFAM" id="SSF100950">
    <property type="entry name" value="NagB/RpiA/CoA transferase-like"/>
    <property type="match status" value="1"/>
</dbReference>